<name>A0ABV4MR52_9VIBR</name>
<proteinExistence type="predicted"/>
<sequence length="169" mass="18949">MLDKLEDNHLLAVAMVSHMYYHPDPMSLITSAQPQDGVVSLPFWVNTRNGVIACTRQIESSLFMVRTPMVRLPDVEVPILKIAQNVDMTMPSGRSEFVFSVLRYIIHAQWSAEIDMNELGLCAESLATIRKNLSQPMVSHRGIQCASSVLNNVILPVLVEGRNSNTQYH</sequence>
<dbReference type="RefSeq" id="WP_269336818.1">
    <property type="nucleotide sequence ID" value="NZ_JBFSSG010000001.1"/>
</dbReference>
<organism evidence="1 2">
    <name type="scientific">Vibrio pomeroyi</name>
    <dbReference type="NCBI Taxonomy" id="198832"/>
    <lineage>
        <taxon>Bacteria</taxon>
        <taxon>Pseudomonadati</taxon>
        <taxon>Pseudomonadota</taxon>
        <taxon>Gammaproteobacteria</taxon>
        <taxon>Vibrionales</taxon>
        <taxon>Vibrionaceae</taxon>
        <taxon>Vibrio</taxon>
    </lineage>
</organism>
<dbReference type="Proteomes" id="UP001570071">
    <property type="component" value="Unassembled WGS sequence"/>
</dbReference>
<accession>A0ABV4MR52</accession>
<protein>
    <submittedName>
        <fullName evidence="1">Uncharacterized protein</fullName>
    </submittedName>
</protein>
<keyword evidence="2" id="KW-1185">Reference proteome</keyword>
<dbReference type="EMBL" id="JBFSSG010000001">
    <property type="protein sequence ID" value="MEZ8719614.1"/>
    <property type="molecule type" value="Genomic_DNA"/>
</dbReference>
<comment type="caution">
    <text evidence="1">The sequence shown here is derived from an EMBL/GenBank/DDBJ whole genome shotgun (WGS) entry which is preliminary data.</text>
</comment>
<evidence type="ECO:0000313" key="2">
    <source>
        <dbReference type="Proteomes" id="UP001570071"/>
    </source>
</evidence>
<gene>
    <name evidence="1" type="ORF">AB6D66_00950</name>
</gene>
<evidence type="ECO:0000313" key="1">
    <source>
        <dbReference type="EMBL" id="MEZ8719614.1"/>
    </source>
</evidence>
<reference evidence="1 2" key="1">
    <citation type="journal article" date="2024" name="ISME J.">
        <title>Tailless and filamentous prophages are predominant in marine Vibrio.</title>
        <authorList>
            <person name="Steensen K."/>
            <person name="Seneca J."/>
            <person name="Bartlau N."/>
            <person name="Yu X.A."/>
            <person name="Hussain F.A."/>
            <person name="Polz M.F."/>
        </authorList>
    </citation>
    <scope>NUCLEOTIDE SEQUENCE [LARGE SCALE GENOMIC DNA]</scope>
    <source>
        <strain evidence="1 2">10N.239.312.F12</strain>
    </source>
</reference>